<accession>A0A557SRV3</accession>
<comment type="caution">
    <text evidence="1">The sequence shown here is derived from an EMBL/GenBank/DDBJ whole genome shotgun (WGS) entry which is preliminary data.</text>
</comment>
<dbReference type="Proteomes" id="UP000315289">
    <property type="component" value="Unassembled WGS sequence"/>
</dbReference>
<dbReference type="AlphaFoldDB" id="A0A557SRV3"/>
<proteinExistence type="predicted"/>
<name>A0A557SRV3_9ARCH</name>
<evidence type="ECO:0000313" key="2">
    <source>
        <dbReference type="Proteomes" id="UP000315289"/>
    </source>
</evidence>
<protein>
    <submittedName>
        <fullName evidence="1">Uncharacterized protein</fullName>
    </submittedName>
</protein>
<sequence>MTIEKNTYKAITHSNRKGKYATSTENRRLMWEYIIWPLILELNKNYFTPEEYHKMRNKVSIEKKIPISKMSGGLVSLLLKGILTQDKKYYSIHYKLIPYMRKNIHLDYETVLREVRSKK</sequence>
<dbReference type="OrthoDB" id="5972at2157"/>
<keyword evidence="2" id="KW-1185">Reference proteome</keyword>
<gene>
    <name evidence="1" type="ORF">NARC_160038</name>
</gene>
<dbReference type="RefSeq" id="WP_144733989.1">
    <property type="nucleotide sequence ID" value="NZ_ML675591.1"/>
</dbReference>
<reference evidence="1 2" key="1">
    <citation type="journal article" date="2019" name="Front. Microbiol.">
        <title>Ammonia Oxidation by the Arctic Terrestrial Thaumarchaeote Candidatus Nitrosocosmicus arcticus Is Stimulated by Increasing Temperatures.</title>
        <authorList>
            <person name="Alves R.J.E."/>
            <person name="Kerou M."/>
            <person name="Zappe A."/>
            <person name="Bittner R."/>
            <person name="Abby S.S."/>
            <person name="Schmidt H.A."/>
            <person name="Pfeifer K."/>
            <person name="Schleper C."/>
        </authorList>
    </citation>
    <scope>NUCLEOTIDE SEQUENCE [LARGE SCALE GENOMIC DNA]</scope>
    <source>
        <strain evidence="1 2">Kfb</strain>
    </source>
</reference>
<organism evidence="1 2">
    <name type="scientific">Candidatus Nitrosocosmicus arcticus</name>
    <dbReference type="NCBI Taxonomy" id="2035267"/>
    <lineage>
        <taxon>Archaea</taxon>
        <taxon>Nitrososphaerota</taxon>
        <taxon>Nitrososphaeria</taxon>
        <taxon>Nitrososphaerales</taxon>
        <taxon>Nitrososphaeraceae</taxon>
        <taxon>Candidatus Nitrosocosmicus</taxon>
    </lineage>
</organism>
<evidence type="ECO:0000313" key="1">
    <source>
        <dbReference type="EMBL" id="TVP39325.1"/>
    </source>
</evidence>
<dbReference type="EMBL" id="VOAH01000016">
    <property type="protein sequence ID" value="TVP39325.1"/>
    <property type="molecule type" value="Genomic_DNA"/>
</dbReference>